<keyword evidence="3 9" id="KW-0808">Transferase</keyword>
<dbReference type="InterPro" id="IPR001173">
    <property type="entry name" value="Glyco_trans_2-like"/>
</dbReference>
<keyword evidence="2 9" id="KW-0328">Glycosyltransferase</keyword>
<keyword evidence="5 7" id="KW-1133">Transmembrane helix</keyword>
<evidence type="ECO:0000256" key="3">
    <source>
        <dbReference type="ARBA" id="ARBA00022679"/>
    </source>
</evidence>
<evidence type="ECO:0000256" key="5">
    <source>
        <dbReference type="ARBA" id="ARBA00022989"/>
    </source>
</evidence>
<dbReference type="PANTHER" id="PTHR48090">
    <property type="entry name" value="UNDECAPRENYL-PHOSPHATE 4-DEOXY-4-FORMAMIDO-L-ARABINOSE TRANSFERASE-RELATED"/>
    <property type="match status" value="1"/>
</dbReference>
<evidence type="ECO:0000313" key="9">
    <source>
        <dbReference type="EMBL" id="MFC0605135.1"/>
    </source>
</evidence>
<gene>
    <name evidence="9" type="ORF">ACFFGA_11260</name>
</gene>
<dbReference type="InterPro" id="IPR050256">
    <property type="entry name" value="Glycosyltransferase_2"/>
</dbReference>
<dbReference type="PANTHER" id="PTHR48090:SF1">
    <property type="entry name" value="PROPHAGE BACTOPRENOL GLUCOSYL TRANSFERASE HOMOLOG"/>
    <property type="match status" value="1"/>
</dbReference>
<evidence type="ECO:0000256" key="6">
    <source>
        <dbReference type="ARBA" id="ARBA00023136"/>
    </source>
</evidence>
<dbReference type="SUPFAM" id="SSF53448">
    <property type="entry name" value="Nucleotide-diphospho-sugar transferases"/>
    <property type="match status" value="1"/>
</dbReference>
<evidence type="ECO:0000256" key="1">
    <source>
        <dbReference type="ARBA" id="ARBA00004141"/>
    </source>
</evidence>
<feature type="domain" description="Glycosyltransferase 2-like" evidence="8">
    <location>
        <begin position="4"/>
        <end position="144"/>
    </location>
</feature>
<dbReference type="InterPro" id="IPR029044">
    <property type="entry name" value="Nucleotide-diphossugar_trans"/>
</dbReference>
<name>A0ABV6QA43_9FLAO</name>
<reference evidence="9 10" key="1">
    <citation type="submission" date="2024-09" db="EMBL/GenBank/DDBJ databases">
        <authorList>
            <person name="Sun Q."/>
            <person name="Mori K."/>
        </authorList>
    </citation>
    <scope>NUCLEOTIDE SEQUENCE [LARGE SCALE GENOMIC DNA]</scope>
    <source>
        <strain evidence="9 10">NCAIM B.02481</strain>
    </source>
</reference>
<keyword evidence="6 7" id="KW-0472">Membrane</keyword>
<evidence type="ECO:0000256" key="4">
    <source>
        <dbReference type="ARBA" id="ARBA00022692"/>
    </source>
</evidence>
<dbReference type="EMBL" id="JBHLTQ010000005">
    <property type="protein sequence ID" value="MFC0605135.1"/>
    <property type="molecule type" value="Genomic_DNA"/>
</dbReference>
<dbReference type="Proteomes" id="UP001589832">
    <property type="component" value="Unassembled WGS sequence"/>
</dbReference>
<dbReference type="RefSeq" id="WP_386063957.1">
    <property type="nucleotide sequence ID" value="NZ_JBHLTQ010000005.1"/>
</dbReference>
<dbReference type="Pfam" id="PF00535">
    <property type="entry name" value="Glycos_transf_2"/>
    <property type="match status" value="1"/>
</dbReference>
<accession>A0ABV6QA43</accession>
<proteinExistence type="predicted"/>
<evidence type="ECO:0000256" key="7">
    <source>
        <dbReference type="SAM" id="Phobius"/>
    </source>
</evidence>
<dbReference type="Gene3D" id="3.90.550.10">
    <property type="entry name" value="Spore Coat Polysaccharide Biosynthesis Protein SpsA, Chain A"/>
    <property type="match status" value="1"/>
</dbReference>
<dbReference type="GO" id="GO:0016757">
    <property type="term" value="F:glycosyltransferase activity"/>
    <property type="evidence" value="ECO:0007669"/>
    <property type="project" value="UniProtKB-KW"/>
</dbReference>
<sequence length="307" mass="35130">MKISVVSPVYMAEKIVPELVKRITAELELITNDFEIILVDDCGPDNSWQKIQEECKNKSFVKGIKLSRNFGQHYAISAGVANAKGDVIVLMDCDLQDNPKDIHLLLQKHKEGYDVVFTKRKKRKHTFVKRVNAYIYNRLFTFFSKGDYDINSGSLVLFTKRVGEEFNKLQDTDRLYLQMLKWIGFKSTVVTVEHNKRFEGKSSYSFFKLVKIGIQGWTSHSDKLLKLSVYLGLVLSLISFIASISIVIKYFFYNLLPGWPSIIVTILFSTGVILMSIGVLGLYVGKIFVQSKNRPLYIIDKSVNINE</sequence>
<dbReference type="CDD" id="cd04187">
    <property type="entry name" value="DPM1_like_bac"/>
    <property type="match status" value="1"/>
</dbReference>
<comment type="subcellular location">
    <subcellularLocation>
        <location evidence="1">Membrane</location>
        <topology evidence="1">Multi-pass membrane protein</topology>
    </subcellularLocation>
</comment>
<organism evidence="9 10">
    <name type="scientific">Winogradskyella pulchriflava</name>
    <dbReference type="NCBI Taxonomy" id="1110688"/>
    <lineage>
        <taxon>Bacteria</taxon>
        <taxon>Pseudomonadati</taxon>
        <taxon>Bacteroidota</taxon>
        <taxon>Flavobacteriia</taxon>
        <taxon>Flavobacteriales</taxon>
        <taxon>Flavobacteriaceae</taxon>
        <taxon>Winogradskyella</taxon>
    </lineage>
</organism>
<evidence type="ECO:0000256" key="2">
    <source>
        <dbReference type="ARBA" id="ARBA00022676"/>
    </source>
</evidence>
<protein>
    <submittedName>
        <fullName evidence="9">Glycosyltransferase family 2 protein</fullName>
        <ecNumber evidence="9">2.4.-.-</ecNumber>
    </submittedName>
</protein>
<feature type="transmembrane region" description="Helical" evidence="7">
    <location>
        <begin position="259"/>
        <end position="284"/>
    </location>
</feature>
<dbReference type="EC" id="2.4.-.-" evidence="9"/>
<keyword evidence="4 7" id="KW-0812">Transmembrane</keyword>
<evidence type="ECO:0000259" key="8">
    <source>
        <dbReference type="Pfam" id="PF00535"/>
    </source>
</evidence>
<keyword evidence="10" id="KW-1185">Reference proteome</keyword>
<comment type="caution">
    <text evidence="9">The sequence shown here is derived from an EMBL/GenBank/DDBJ whole genome shotgun (WGS) entry which is preliminary data.</text>
</comment>
<feature type="transmembrane region" description="Helical" evidence="7">
    <location>
        <begin position="229"/>
        <end position="253"/>
    </location>
</feature>
<evidence type="ECO:0000313" key="10">
    <source>
        <dbReference type="Proteomes" id="UP001589832"/>
    </source>
</evidence>